<dbReference type="InterPro" id="IPR036890">
    <property type="entry name" value="HATPase_C_sf"/>
</dbReference>
<dbReference type="EMBL" id="MCGE01000006">
    <property type="protein sequence ID" value="ORZ20483.1"/>
    <property type="molecule type" value="Genomic_DNA"/>
</dbReference>
<sequence>MNEIITRELPYQTLLDDGLTAENIFNLHHAGPSCLVLSRKDDYAEKFNAIIVDCLCPDASRRPSFVMIGNRVKTIDPNLFRSDSVVDNMAILLEKYANNMEKLVRKRTENLVLRTKELELERAKTQDLLKDLSAAKETAETAAASKQNFLANMSHEIRTPMNAVIGMSRMLMESDLEPHLYECAETIESSGNHLVALIDDILDYSKIESGRLALEHSKLDLTFVIESAMKLMSSNYLGKGVSLFYCFDPDLPIHVFGDLVRLRQIILNLLSNAFKFTEKGSVVIRVALDKDRNMFDPATEMDEEDDQYQSPWISMTPSTETGYNPLDVIPYLFSVRDTGIGIPKSKLKKLFKSFSQVDTSTARNFGGTGLGLAISRQLCRIMGGDMWVESDEGQGSTFFFRCKLQAQVDTPTYGEQNLLADLAKHNSRPLVISGKEVARQSWVELLSNLGMDARALSFAQAVEFFELLAKQLQQNSNTFKNQLHPTVLIVDCDLDIVDHSSLSEQQQGKDSASMQRMSSTAPETTTSRSVIQVLQQRFDIKIVPILCVTDVRLHNSNNTAILAPKATTEPYQRHPRLPESKLRIETPQQESSNPFYMQTLSKPFKNSKLIHCLHILSSVYSTPPESSPSLPPLPSPNQRHLPTLTTIGLATSPSSPYSRHTWANGTRHARNMSSSSTGKKDSSMVPYNCATAPTTTPTAAFPSTSTSSAASGKQGPLSCWYERLGSVRALLVDDNPVNQKVLSRMLDRLGLTCDIAQNGRQALEKWIESEQNGAPLELIFMDVFMPEMNGLEATTKIRMETTSTPTYPYIIAMTACVMAGDKEKCIDAGMNGYVSKPVRKEELEAAIHTFTQVATISMKSEDDAIGTDNDDLHEST</sequence>
<keyword evidence="5" id="KW-0547">Nucleotide-binding</keyword>
<keyword evidence="3 9" id="KW-0597">Phosphoprotein</keyword>
<dbReference type="InterPro" id="IPR036097">
    <property type="entry name" value="HisK_dim/P_sf"/>
</dbReference>
<evidence type="ECO:0000256" key="3">
    <source>
        <dbReference type="ARBA" id="ARBA00022553"/>
    </source>
</evidence>
<comment type="catalytic activity">
    <reaction evidence="1">
        <text>ATP + protein L-histidine = ADP + protein N-phospho-L-histidine.</text>
        <dbReference type="EC" id="2.7.13.3"/>
    </reaction>
</comment>
<feature type="region of interest" description="Disordered" evidence="11">
    <location>
        <begin position="502"/>
        <end position="526"/>
    </location>
</feature>
<evidence type="ECO:0000259" key="12">
    <source>
        <dbReference type="PROSITE" id="PS50109"/>
    </source>
</evidence>
<dbReference type="Proteomes" id="UP000193560">
    <property type="component" value="Unassembled WGS sequence"/>
</dbReference>
<evidence type="ECO:0000259" key="13">
    <source>
        <dbReference type="PROSITE" id="PS50110"/>
    </source>
</evidence>
<dbReference type="Gene3D" id="3.40.50.2300">
    <property type="match status" value="1"/>
</dbReference>
<feature type="domain" description="Response regulatory" evidence="13">
    <location>
        <begin position="728"/>
        <end position="851"/>
    </location>
</feature>
<dbReference type="InterPro" id="IPR001789">
    <property type="entry name" value="Sig_transdc_resp-reg_receiver"/>
</dbReference>
<dbReference type="SMART" id="SM00448">
    <property type="entry name" value="REC"/>
    <property type="match status" value="1"/>
</dbReference>
<feature type="coiled-coil region" evidence="10">
    <location>
        <begin position="86"/>
        <end position="135"/>
    </location>
</feature>
<proteinExistence type="predicted"/>
<dbReference type="GO" id="GO:0000155">
    <property type="term" value="F:phosphorelay sensor kinase activity"/>
    <property type="evidence" value="ECO:0007669"/>
    <property type="project" value="InterPro"/>
</dbReference>
<feature type="compositionally biased region" description="Polar residues" evidence="11">
    <location>
        <begin position="647"/>
        <end position="664"/>
    </location>
</feature>
<dbReference type="Pfam" id="PF00512">
    <property type="entry name" value="HisKA"/>
    <property type="match status" value="1"/>
</dbReference>
<dbReference type="PANTHER" id="PTHR45339">
    <property type="entry name" value="HYBRID SIGNAL TRANSDUCTION HISTIDINE KINASE J"/>
    <property type="match status" value="1"/>
</dbReference>
<evidence type="ECO:0000256" key="4">
    <source>
        <dbReference type="ARBA" id="ARBA00022679"/>
    </source>
</evidence>
<dbReference type="Pfam" id="PF00072">
    <property type="entry name" value="Response_reg"/>
    <property type="match status" value="1"/>
</dbReference>
<evidence type="ECO:0000256" key="2">
    <source>
        <dbReference type="ARBA" id="ARBA00012438"/>
    </source>
</evidence>
<evidence type="ECO:0000256" key="6">
    <source>
        <dbReference type="ARBA" id="ARBA00022777"/>
    </source>
</evidence>
<keyword evidence="8" id="KW-0902">Two-component regulatory system</keyword>
<dbReference type="PANTHER" id="PTHR45339:SF1">
    <property type="entry name" value="HYBRID SIGNAL TRANSDUCTION HISTIDINE KINASE J"/>
    <property type="match status" value="1"/>
</dbReference>
<evidence type="ECO:0000313" key="15">
    <source>
        <dbReference type="Proteomes" id="UP000193560"/>
    </source>
</evidence>
<dbReference type="GO" id="GO:0005524">
    <property type="term" value="F:ATP binding"/>
    <property type="evidence" value="ECO:0007669"/>
    <property type="project" value="UniProtKB-KW"/>
</dbReference>
<dbReference type="InterPro" id="IPR005467">
    <property type="entry name" value="His_kinase_dom"/>
</dbReference>
<dbReference type="PRINTS" id="PR00344">
    <property type="entry name" value="BCTRLSENSOR"/>
</dbReference>
<dbReference type="Gene3D" id="1.10.287.130">
    <property type="match status" value="1"/>
</dbReference>
<protein>
    <recommendedName>
        <fullName evidence="2">histidine kinase</fullName>
        <ecNumber evidence="2">2.7.13.3</ecNumber>
    </recommendedName>
</protein>
<dbReference type="CDD" id="cd17546">
    <property type="entry name" value="REC_hyHK_CKI1_RcsC-like"/>
    <property type="match status" value="1"/>
</dbReference>
<keyword evidence="7" id="KW-0067">ATP-binding</keyword>
<dbReference type="PROSITE" id="PS50109">
    <property type="entry name" value="HIS_KIN"/>
    <property type="match status" value="1"/>
</dbReference>
<dbReference type="OrthoDB" id="60033at2759"/>
<evidence type="ECO:0000256" key="7">
    <source>
        <dbReference type="ARBA" id="ARBA00022840"/>
    </source>
</evidence>
<dbReference type="SUPFAM" id="SSF52172">
    <property type="entry name" value="CheY-like"/>
    <property type="match status" value="1"/>
</dbReference>
<dbReference type="InterPro" id="IPR003594">
    <property type="entry name" value="HATPase_dom"/>
</dbReference>
<dbReference type="EC" id="2.7.13.3" evidence="2"/>
<dbReference type="SUPFAM" id="SSF47384">
    <property type="entry name" value="Homodimeric domain of signal transducing histidine kinase"/>
    <property type="match status" value="1"/>
</dbReference>
<keyword evidence="15" id="KW-1185">Reference proteome</keyword>
<dbReference type="CDD" id="cd00082">
    <property type="entry name" value="HisKA"/>
    <property type="match status" value="1"/>
</dbReference>
<comment type="caution">
    <text evidence="14">The sequence shown here is derived from an EMBL/GenBank/DDBJ whole genome shotgun (WGS) entry which is preliminary data.</text>
</comment>
<dbReference type="Pfam" id="PF02518">
    <property type="entry name" value="HATPase_c"/>
    <property type="match status" value="1"/>
</dbReference>
<dbReference type="STRING" id="90262.A0A1X2IQA4"/>
<name>A0A1X2IQA4_9FUNG</name>
<feature type="compositionally biased region" description="Low complexity" evidence="11">
    <location>
        <begin position="695"/>
        <end position="711"/>
    </location>
</feature>
<evidence type="ECO:0000256" key="5">
    <source>
        <dbReference type="ARBA" id="ARBA00022741"/>
    </source>
</evidence>
<feature type="region of interest" description="Disordered" evidence="11">
    <location>
        <begin position="695"/>
        <end position="714"/>
    </location>
</feature>
<dbReference type="InterPro" id="IPR011006">
    <property type="entry name" value="CheY-like_superfamily"/>
</dbReference>
<dbReference type="InterPro" id="IPR003661">
    <property type="entry name" value="HisK_dim/P_dom"/>
</dbReference>
<keyword evidence="6" id="KW-0418">Kinase</keyword>
<dbReference type="CDD" id="cd16922">
    <property type="entry name" value="HATPase_EvgS-ArcB-TorS-like"/>
    <property type="match status" value="1"/>
</dbReference>
<feature type="modified residue" description="4-aspartylphosphate" evidence="9">
    <location>
        <position position="782"/>
    </location>
</feature>
<evidence type="ECO:0000256" key="9">
    <source>
        <dbReference type="PROSITE-ProRule" id="PRU00169"/>
    </source>
</evidence>
<keyword evidence="4" id="KW-0808">Transferase</keyword>
<evidence type="ECO:0000256" key="10">
    <source>
        <dbReference type="SAM" id="Coils"/>
    </source>
</evidence>
<organism evidence="14 15">
    <name type="scientific">Absidia repens</name>
    <dbReference type="NCBI Taxonomy" id="90262"/>
    <lineage>
        <taxon>Eukaryota</taxon>
        <taxon>Fungi</taxon>
        <taxon>Fungi incertae sedis</taxon>
        <taxon>Mucoromycota</taxon>
        <taxon>Mucoromycotina</taxon>
        <taxon>Mucoromycetes</taxon>
        <taxon>Mucorales</taxon>
        <taxon>Cunninghamellaceae</taxon>
        <taxon>Absidia</taxon>
    </lineage>
</organism>
<dbReference type="AlphaFoldDB" id="A0A1X2IQA4"/>
<accession>A0A1X2IQA4</accession>
<gene>
    <name evidence="14" type="ORF">BCR42DRAFT_434869</name>
</gene>
<dbReference type="SMART" id="SM00388">
    <property type="entry name" value="HisKA"/>
    <property type="match status" value="1"/>
</dbReference>
<evidence type="ECO:0000256" key="1">
    <source>
        <dbReference type="ARBA" id="ARBA00000085"/>
    </source>
</evidence>
<dbReference type="SUPFAM" id="SSF55874">
    <property type="entry name" value="ATPase domain of HSP90 chaperone/DNA topoisomerase II/histidine kinase"/>
    <property type="match status" value="1"/>
</dbReference>
<dbReference type="InterPro" id="IPR004358">
    <property type="entry name" value="Sig_transdc_His_kin-like_C"/>
</dbReference>
<reference evidence="14 15" key="1">
    <citation type="submission" date="2016-07" db="EMBL/GenBank/DDBJ databases">
        <title>Pervasive Adenine N6-methylation of Active Genes in Fungi.</title>
        <authorList>
            <consortium name="DOE Joint Genome Institute"/>
            <person name="Mondo S.J."/>
            <person name="Dannebaum R.O."/>
            <person name="Kuo R.C."/>
            <person name="Labutti K."/>
            <person name="Haridas S."/>
            <person name="Kuo A."/>
            <person name="Salamov A."/>
            <person name="Ahrendt S.R."/>
            <person name="Lipzen A."/>
            <person name="Sullivan W."/>
            <person name="Andreopoulos W.B."/>
            <person name="Clum A."/>
            <person name="Lindquist E."/>
            <person name="Daum C."/>
            <person name="Ramamoorthy G.K."/>
            <person name="Gryganskyi A."/>
            <person name="Culley D."/>
            <person name="Magnuson J.K."/>
            <person name="James T.Y."/>
            <person name="O'Malley M.A."/>
            <person name="Stajich J.E."/>
            <person name="Spatafora J.W."/>
            <person name="Visel A."/>
            <person name="Grigoriev I.V."/>
        </authorList>
    </citation>
    <scope>NUCLEOTIDE SEQUENCE [LARGE SCALE GENOMIC DNA]</scope>
    <source>
        <strain evidence="14 15">NRRL 1336</strain>
    </source>
</reference>
<dbReference type="FunFam" id="1.10.287.130:FF:000002">
    <property type="entry name" value="Two-component osmosensing histidine kinase"/>
    <property type="match status" value="1"/>
</dbReference>
<evidence type="ECO:0000256" key="11">
    <source>
        <dbReference type="SAM" id="MobiDB-lite"/>
    </source>
</evidence>
<feature type="region of interest" description="Disordered" evidence="11">
    <location>
        <begin position="647"/>
        <end position="689"/>
    </location>
</feature>
<feature type="domain" description="Histidine kinase" evidence="12">
    <location>
        <begin position="152"/>
        <end position="406"/>
    </location>
</feature>
<dbReference type="SMART" id="SM00387">
    <property type="entry name" value="HATPase_c"/>
    <property type="match status" value="1"/>
</dbReference>
<evidence type="ECO:0000313" key="14">
    <source>
        <dbReference type="EMBL" id="ORZ20483.1"/>
    </source>
</evidence>
<keyword evidence="10" id="KW-0175">Coiled coil</keyword>
<evidence type="ECO:0000256" key="8">
    <source>
        <dbReference type="ARBA" id="ARBA00023012"/>
    </source>
</evidence>
<dbReference type="PROSITE" id="PS50110">
    <property type="entry name" value="RESPONSE_REGULATORY"/>
    <property type="match status" value="1"/>
</dbReference>
<dbReference type="Gene3D" id="3.30.565.10">
    <property type="entry name" value="Histidine kinase-like ATPase, C-terminal domain"/>
    <property type="match status" value="1"/>
</dbReference>